<evidence type="ECO:0000313" key="1">
    <source>
        <dbReference type="EMBL" id="TDQ27658.1"/>
    </source>
</evidence>
<accession>A0A4R6TDU5</accession>
<dbReference type="AlphaFoldDB" id="A0A4R6TDU5"/>
<dbReference type="EMBL" id="SNYH01000003">
    <property type="protein sequence ID" value="TDQ27658.1"/>
    <property type="molecule type" value="Genomic_DNA"/>
</dbReference>
<comment type="caution">
    <text evidence="1">The sequence shown here is derived from an EMBL/GenBank/DDBJ whole genome shotgun (WGS) entry which is preliminary data.</text>
</comment>
<protein>
    <submittedName>
        <fullName evidence="1">Uncharacterized protein</fullName>
    </submittedName>
</protein>
<dbReference type="RefSeq" id="WP_166627745.1">
    <property type="nucleotide sequence ID" value="NZ_SNYH01000003.1"/>
</dbReference>
<dbReference type="Proteomes" id="UP000295390">
    <property type="component" value="Unassembled WGS sequence"/>
</dbReference>
<gene>
    <name evidence="1" type="ORF">DFQ07_1509</name>
</gene>
<name>A0A4R6TDU5_9FLAO</name>
<organism evidence="1 2">
    <name type="scientific">Tenacibaculum caenipelagi</name>
    <dbReference type="NCBI Taxonomy" id="1325435"/>
    <lineage>
        <taxon>Bacteria</taxon>
        <taxon>Pseudomonadati</taxon>
        <taxon>Bacteroidota</taxon>
        <taxon>Flavobacteriia</taxon>
        <taxon>Flavobacteriales</taxon>
        <taxon>Flavobacteriaceae</taxon>
        <taxon>Tenacibaculum</taxon>
    </lineage>
</organism>
<sequence>MSRSARIFKDMKKLTEKQMKLKKARAFLNKNFPLGWNLKWKDENEEVQKLAKIIKL</sequence>
<keyword evidence="2" id="KW-1185">Reference proteome</keyword>
<evidence type="ECO:0000313" key="2">
    <source>
        <dbReference type="Proteomes" id="UP000295390"/>
    </source>
</evidence>
<proteinExistence type="predicted"/>
<reference evidence="1 2" key="1">
    <citation type="submission" date="2019-03" db="EMBL/GenBank/DDBJ databases">
        <title>Genomic Encyclopedia of Type Strains, Phase III (KMG-III): the genomes of soil and plant-associated and newly described type strains.</title>
        <authorList>
            <person name="Whitman W."/>
        </authorList>
    </citation>
    <scope>NUCLEOTIDE SEQUENCE [LARGE SCALE GENOMIC DNA]</scope>
    <source>
        <strain evidence="1 2">CECT 8283</strain>
    </source>
</reference>